<name>A0AAE3LBF2_9RALS</name>
<organism evidence="2 3">
    <name type="scientific">Ralstonia mojiangensis</name>
    <dbReference type="NCBI Taxonomy" id="2953895"/>
    <lineage>
        <taxon>Bacteria</taxon>
        <taxon>Pseudomonadati</taxon>
        <taxon>Pseudomonadota</taxon>
        <taxon>Betaproteobacteria</taxon>
        <taxon>Burkholderiales</taxon>
        <taxon>Burkholderiaceae</taxon>
        <taxon>Ralstonia</taxon>
    </lineage>
</organism>
<evidence type="ECO:0000313" key="2">
    <source>
        <dbReference type="EMBL" id="MCT7316758.1"/>
    </source>
</evidence>
<feature type="chain" id="PRO_5042215722" evidence="1">
    <location>
        <begin position="22"/>
        <end position="137"/>
    </location>
</feature>
<comment type="caution">
    <text evidence="2">The sequence shown here is derived from an EMBL/GenBank/DDBJ whole genome shotgun (WGS) entry which is preliminary data.</text>
</comment>
<keyword evidence="1" id="KW-0732">Signal</keyword>
<dbReference type="RefSeq" id="WP_260799693.1">
    <property type="nucleotide sequence ID" value="NZ_JAOCQJ010000003.1"/>
</dbReference>
<sequence>MKRHAVSLLLAAAALIAPAMAHGGPCWIERAARTPEGVALHFMEASLFRLTVLRHGHPQESETFDVQRGVPLLLTPSGGKETEIVLSPDDEAHAFEMHSSCVLRVEERNEAIGITAELAVYLPGHTSSTQKIFIVAE</sequence>
<dbReference type="AlphaFoldDB" id="A0AAE3LBF2"/>
<feature type="signal peptide" evidence="1">
    <location>
        <begin position="1"/>
        <end position="21"/>
    </location>
</feature>
<evidence type="ECO:0000313" key="3">
    <source>
        <dbReference type="Proteomes" id="UP001164374"/>
    </source>
</evidence>
<reference evidence="2" key="2">
    <citation type="submission" date="2023-02" db="EMBL/GenBank/DDBJ databases">
        <authorList>
            <person name="Lu C.-H."/>
        </authorList>
    </citation>
    <scope>NUCLEOTIDE SEQUENCE</scope>
    <source>
        <strain evidence="2">22TCCZM01-4</strain>
    </source>
</reference>
<proteinExistence type="predicted"/>
<dbReference type="EMBL" id="JAOCQJ010000003">
    <property type="protein sequence ID" value="MCT7316758.1"/>
    <property type="molecule type" value="Genomic_DNA"/>
</dbReference>
<evidence type="ECO:0000256" key="1">
    <source>
        <dbReference type="SAM" id="SignalP"/>
    </source>
</evidence>
<accession>A0AAE3LBF2</accession>
<reference evidence="2" key="1">
    <citation type="journal article" date="2023" name="Front. Microbiol.">
        <title>Ralstonia chuxiongensis sp. nov., Ralstonia mojiangensis sp. nov., and Ralstonia soli sp. nov., isolated from tobacco fields, are three novel species in the family Burkholderiaceae.</title>
        <authorList>
            <person name="Lu C.H."/>
            <person name="Zhang Y.Y."/>
            <person name="Jiang N."/>
            <person name="Chen W."/>
            <person name="Shao X."/>
            <person name="Zhao Z.M."/>
            <person name="Lu W.L."/>
            <person name="Hu X."/>
            <person name="Xi Y.X."/>
            <person name="Zou S.Y."/>
            <person name="Wei Q.J."/>
            <person name="Lin Z.L."/>
            <person name="Gong L."/>
            <person name="Gai X.T."/>
            <person name="Zhang L.Q."/>
            <person name="Li J.Y."/>
            <person name="Jin Y."/>
            <person name="Xia Z.Y."/>
        </authorList>
    </citation>
    <scope>NUCLEOTIDE SEQUENCE</scope>
    <source>
        <strain evidence="2">22TCCZM01-4</strain>
    </source>
</reference>
<dbReference type="Proteomes" id="UP001164374">
    <property type="component" value="Unassembled WGS sequence"/>
</dbReference>
<protein>
    <submittedName>
        <fullName evidence="2">Uncharacterized protein</fullName>
    </submittedName>
</protein>
<gene>
    <name evidence="2" type="ORF">N5I87_12155</name>
</gene>